<evidence type="ECO:0000256" key="1">
    <source>
        <dbReference type="ARBA" id="ARBA00004651"/>
    </source>
</evidence>
<keyword evidence="7" id="KW-0067">ATP-binding</keyword>
<evidence type="ECO:0000256" key="12">
    <source>
        <dbReference type="SAM" id="Phobius"/>
    </source>
</evidence>
<dbReference type="InterPro" id="IPR027417">
    <property type="entry name" value="P-loop_NTPase"/>
</dbReference>
<dbReference type="AlphaFoldDB" id="A0A5Q0H7A5"/>
<dbReference type="InterPro" id="IPR012809">
    <property type="entry name" value="ECF_CbiQ"/>
</dbReference>
<feature type="compositionally biased region" description="Basic residues" evidence="11">
    <location>
        <begin position="51"/>
        <end position="61"/>
    </location>
</feature>
<feature type="compositionally biased region" description="Low complexity" evidence="11">
    <location>
        <begin position="39"/>
        <end position="50"/>
    </location>
</feature>
<evidence type="ECO:0000256" key="6">
    <source>
        <dbReference type="ARBA" id="ARBA00022741"/>
    </source>
</evidence>
<dbReference type="Proteomes" id="UP000325787">
    <property type="component" value="Chromosome"/>
</dbReference>
<dbReference type="SMART" id="SM00382">
    <property type="entry name" value="AAA"/>
    <property type="match status" value="1"/>
</dbReference>
<keyword evidence="6" id="KW-0547">Nucleotide-binding</keyword>
<keyword evidence="10 12" id="KW-0472">Membrane</keyword>
<keyword evidence="15" id="KW-1185">Reference proteome</keyword>
<dbReference type="NCBIfam" id="TIGR02454">
    <property type="entry name" value="ECF_T_CbiQ"/>
    <property type="match status" value="1"/>
</dbReference>
<dbReference type="InterPro" id="IPR003339">
    <property type="entry name" value="ABC/ECF_trnsptr_transmembrane"/>
</dbReference>
<organism evidence="14 15">
    <name type="scientific">Saccharothrix syringae</name>
    <name type="common">Nocardiopsis syringae</name>
    <dbReference type="NCBI Taxonomy" id="103733"/>
    <lineage>
        <taxon>Bacteria</taxon>
        <taxon>Bacillati</taxon>
        <taxon>Actinomycetota</taxon>
        <taxon>Actinomycetes</taxon>
        <taxon>Pseudonocardiales</taxon>
        <taxon>Pseudonocardiaceae</taxon>
        <taxon>Saccharothrix</taxon>
    </lineage>
</organism>
<dbReference type="KEGG" id="ssyi:EKG83_36175"/>
<evidence type="ECO:0000259" key="13">
    <source>
        <dbReference type="PROSITE" id="PS50893"/>
    </source>
</evidence>
<sequence>MVRAGQPGAGGRGLLLRQLGPGRAGPRHHRARHRRARRGPPAGRLAAGRLRAGRRRPVHRGGGRDRRGADAGRRGRSVPAAAQAPLRQVILHRPGDSPVHRLAPQAKIVAAVVAVLCVVATPREAFWAFGFYLLALVAVWAVARVPPGWFAARSVIELPFVLLALALPFTGAGERVDVLGVPVSVEGALAGWNILAKGTLGLLTSLTLAATTAPHDVLLGLRRLRVPAVLVTIATLMLRYVEVIAAEARRMRVARVSRGDDPRFLWQLGATARGVGALFIRSYERGERVHLAMVSRGWTGRAPGDEVRAPLPERSAPALVVERLAYAYPDGHQALFGIDLTVRRGERVAVLGPNGAGKTTFALHLNGVLGGGSGRVEVAGLPVDAANLREIRRRVGVVFQDPDDQLFMPTVRQDVAFGPTNFGLRGAELDRRVDEALAAVGMTAFADRSPLHLSGGQRRRVALAGVLACDPEVLVLDEPSANLEPVARRELAEVLLRLDRTTLMVTHDLPYALQLCPRSVLVDGGVVVADRPTRELLADAELLARHRLELPFGFRLD</sequence>
<feature type="region of interest" description="Disordered" evidence="11">
    <location>
        <begin position="1"/>
        <end position="80"/>
    </location>
</feature>
<keyword evidence="3" id="KW-0813">Transport</keyword>
<keyword evidence="9 12" id="KW-1133">Transmembrane helix</keyword>
<feature type="transmembrane region" description="Helical" evidence="12">
    <location>
        <begin position="150"/>
        <end position="169"/>
    </location>
</feature>
<accession>A0A5Q0H7A5</accession>
<evidence type="ECO:0000256" key="11">
    <source>
        <dbReference type="SAM" id="MobiDB-lite"/>
    </source>
</evidence>
<dbReference type="GO" id="GO:0043190">
    <property type="term" value="C:ATP-binding cassette (ABC) transporter complex"/>
    <property type="evidence" value="ECO:0007669"/>
    <property type="project" value="InterPro"/>
</dbReference>
<dbReference type="GO" id="GO:0006824">
    <property type="term" value="P:cobalt ion transport"/>
    <property type="evidence" value="ECO:0007669"/>
    <property type="project" value="InterPro"/>
</dbReference>
<evidence type="ECO:0000256" key="2">
    <source>
        <dbReference type="ARBA" id="ARBA00005417"/>
    </source>
</evidence>
<evidence type="ECO:0000256" key="3">
    <source>
        <dbReference type="ARBA" id="ARBA00022448"/>
    </source>
</evidence>
<keyword evidence="8" id="KW-1278">Translocase</keyword>
<dbReference type="PROSITE" id="PS00211">
    <property type="entry name" value="ABC_TRANSPORTER_1"/>
    <property type="match status" value="1"/>
</dbReference>
<evidence type="ECO:0000256" key="5">
    <source>
        <dbReference type="ARBA" id="ARBA00022692"/>
    </source>
</evidence>
<evidence type="ECO:0000256" key="7">
    <source>
        <dbReference type="ARBA" id="ARBA00022840"/>
    </source>
</evidence>
<comment type="subcellular location">
    <subcellularLocation>
        <location evidence="1">Cell membrane</location>
        <topology evidence="1">Multi-pass membrane protein</topology>
    </subcellularLocation>
</comment>
<dbReference type="CDD" id="cd03225">
    <property type="entry name" value="ABC_cobalt_CbiO_domain1"/>
    <property type="match status" value="1"/>
</dbReference>
<name>A0A5Q0H7A5_SACSY</name>
<dbReference type="OrthoDB" id="9806471at2"/>
<comment type="similarity">
    <text evidence="2">Belongs to the ABC transporter superfamily.</text>
</comment>
<keyword evidence="4" id="KW-1003">Cell membrane</keyword>
<dbReference type="GO" id="GO:0016887">
    <property type="term" value="F:ATP hydrolysis activity"/>
    <property type="evidence" value="ECO:0007669"/>
    <property type="project" value="InterPro"/>
</dbReference>
<evidence type="ECO:0000256" key="8">
    <source>
        <dbReference type="ARBA" id="ARBA00022967"/>
    </source>
</evidence>
<reference evidence="15" key="1">
    <citation type="journal article" date="2021" name="Curr. Microbiol.">
        <title>Complete genome of nocamycin-producing strain Saccharothrix syringae NRRL B-16468 reveals the biosynthetic potential for secondary metabolites.</title>
        <authorList>
            <person name="Mo X."/>
            <person name="Yang S."/>
        </authorList>
    </citation>
    <scope>NUCLEOTIDE SEQUENCE [LARGE SCALE GENOMIC DNA]</scope>
    <source>
        <strain evidence="15">ATCC 51364 / DSM 43886 / JCM 6844 / KCTC 9398 / NBRC 14523 / NRRL B-16468 / INA 2240</strain>
    </source>
</reference>
<dbReference type="Pfam" id="PF00005">
    <property type="entry name" value="ABC_tran"/>
    <property type="match status" value="1"/>
</dbReference>
<protein>
    <submittedName>
        <fullName evidence="14">Cobalt ECF transporter T component CbiQ</fullName>
    </submittedName>
</protein>
<dbReference type="InterPro" id="IPR015856">
    <property type="entry name" value="ABC_transpr_CbiO/EcfA_su"/>
</dbReference>
<evidence type="ECO:0000313" key="15">
    <source>
        <dbReference type="Proteomes" id="UP000325787"/>
    </source>
</evidence>
<dbReference type="GO" id="GO:0042626">
    <property type="term" value="F:ATPase-coupled transmembrane transporter activity"/>
    <property type="evidence" value="ECO:0007669"/>
    <property type="project" value="TreeGrafter"/>
</dbReference>
<dbReference type="InterPro" id="IPR050095">
    <property type="entry name" value="ECF_ABC_transporter_ATP-bd"/>
</dbReference>
<dbReference type="Gene3D" id="3.40.50.300">
    <property type="entry name" value="P-loop containing nucleotide triphosphate hydrolases"/>
    <property type="match status" value="1"/>
</dbReference>
<feature type="compositionally biased region" description="Basic residues" evidence="11">
    <location>
        <begin position="25"/>
        <end position="38"/>
    </location>
</feature>
<evidence type="ECO:0000256" key="10">
    <source>
        <dbReference type="ARBA" id="ARBA00023136"/>
    </source>
</evidence>
<feature type="transmembrane region" description="Helical" evidence="12">
    <location>
        <begin position="125"/>
        <end position="143"/>
    </location>
</feature>
<dbReference type="PROSITE" id="PS50893">
    <property type="entry name" value="ABC_TRANSPORTER_2"/>
    <property type="match status" value="1"/>
</dbReference>
<dbReference type="SUPFAM" id="SSF52540">
    <property type="entry name" value="P-loop containing nucleoside triphosphate hydrolases"/>
    <property type="match status" value="1"/>
</dbReference>
<feature type="compositionally biased region" description="Basic and acidic residues" evidence="11">
    <location>
        <begin position="62"/>
        <end position="73"/>
    </location>
</feature>
<dbReference type="PANTHER" id="PTHR43553:SF24">
    <property type="entry name" value="ENERGY-COUPLING FACTOR TRANSPORTER ATP-BINDING PROTEIN ECFA1"/>
    <property type="match status" value="1"/>
</dbReference>
<evidence type="ECO:0000313" key="14">
    <source>
        <dbReference type="EMBL" id="QFZ22128.1"/>
    </source>
</evidence>
<proteinExistence type="inferred from homology"/>
<dbReference type="InterPro" id="IPR003593">
    <property type="entry name" value="AAA+_ATPase"/>
</dbReference>
<dbReference type="FunFam" id="3.40.50.300:FF:000224">
    <property type="entry name" value="Energy-coupling factor transporter ATP-binding protein EcfA"/>
    <property type="match status" value="1"/>
</dbReference>
<keyword evidence="5 12" id="KW-0812">Transmembrane</keyword>
<dbReference type="EMBL" id="CP034550">
    <property type="protein sequence ID" value="QFZ22128.1"/>
    <property type="molecule type" value="Genomic_DNA"/>
</dbReference>
<dbReference type="Pfam" id="PF02361">
    <property type="entry name" value="CbiQ"/>
    <property type="match status" value="1"/>
</dbReference>
<feature type="domain" description="ABC transporter" evidence="13">
    <location>
        <begin position="319"/>
        <end position="549"/>
    </location>
</feature>
<gene>
    <name evidence="14" type="primary">cbiQ</name>
    <name evidence="14" type="ORF">EKG83_36175</name>
</gene>
<evidence type="ECO:0000256" key="9">
    <source>
        <dbReference type="ARBA" id="ARBA00022989"/>
    </source>
</evidence>
<dbReference type="InterPro" id="IPR003439">
    <property type="entry name" value="ABC_transporter-like_ATP-bd"/>
</dbReference>
<dbReference type="GO" id="GO:0005524">
    <property type="term" value="F:ATP binding"/>
    <property type="evidence" value="ECO:0007669"/>
    <property type="project" value="UniProtKB-KW"/>
</dbReference>
<dbReference type="CDD" id="cd16914">
    <property type="entry name" value="EcfT"/>
    <property type="match status" value="1"/>
</dbReference>
<dbReference type="InterPro" id="IPR017871">
    <property type="entry name" value="ABC_transporter-like_CS"/>
</dbReference>
<dbReference type="PANTHER" id="PTHR43553">
    <property type="entry name" value="HEAVY METAL TRANSPORTER"/>
    <property type="match status" value="1"/>
</dbReference>
<evidence type="ECO:0000256" key="4">
    <source>
        <dbReference type="ARBA" id="ARBA00022475"/>
    </source>
</evidence>